<feature type="domain" description="Prokaryotic-type class I peptide chain release factors" evidence="5">
    <location>
        <begin position="31"/>
        <end position="122"/>
    </location>
</feature>
<evidence type="ECO:0000313" key="8">
    <source>
        <dbReference type="WBParaSite" id="TCLT_0000039401-mRNA-1"/>
    </source>
</evidence>
<dbReference type="SUPFAM" id="SSF75620">
    <property type="entry name" value="Release factor"/>
    <property type="match status" value="1"/>
</dbReference>
<name>A0A0N5CK16_THECL</name>
<accession>A0A0N5CK16</accession>
<protein>
    <submittedName>
        <fullName evidence="8">RF_PROK_I domain-containing protein</fullName>
    </submittedName>
</protein>
<dbReference type="InterPro" id="IPR045853">
    <property type="entry name" value="Pep_chain_release_fac_I_sf"/>
</dbReference>
<dbReference type="AlphaFoldDB" id="A0A0N5CK16"/>
<dbReference type="GO" id="GO:0003747">
    <property type="term" value="F:translation release factor activity"/>
    <property type="evidence" value="ECO:0007669"/>
    <property type="project" value="InterPro"/>
</dbReference>
<evidence type="ECO:0000256" key="2">
    <source>
        <dbReference type="ARBA" id="ARBA00010835"/>
    </source>
</evidence>
<organism evidence="8">
    <name type="scientific">Thelazia callipaeda</name>
    <name type="common">Oriental eyeworm</name>
    <name type="synonym">Parasitic nematode</name>
    <dbReference type="NCBI Taxonomy" id="103827"/>
    <lineage>
        <taxon>Eukaryota</taxon>
        <taxon>Metazoa</taxon>
        <taxon>Ecdysozoa</taxon>
        <taxon>Nematoda</taxon>
        <taxon>Chromadorea</taxon>
        <taxon>Rhabditida</taxon>
        <taxon>Spirurina</taxon>
        <taxon>Spiruromorpha</taxon>
        <taxon>Thelazioidea</taxon>
        <taxon>Thelaziidae</taxon>
        <taxon>Thelazia</taxon>
    </lineage>
</organism>
<keyword evidence="3" id="KW-0809">Transit peptide</keyword>
<dbReference type="InterPro" id="IPR000352">
    <property type="entry name" value="Pep_chain_release_fac_I"/>
</dbReference>
<reference evidence="8" key="1">
    <citation type="submission" date="2017-02" db="UniProtKB">
        <authorList>
            <consortium name="WormBaseParasite"/>
        </authorList>
    </citation>
    <scope>IDENTIFICATION</scope>
</reference>
<dbReference type="EMBL" id="UYYF01000026">
    <property type="protein sequence ID" value="VDM95347.1"/>
    <property type="molecule type" value="Genomic_DNA"/>
</dbReference>
<evidence type="ECO:0000256" key="4">
    <source>
        <dbReference type="ARBA" id="ARBA00023128"/>
    </source>
</evidence>
<dbReference type="Pfam" id="PF00472">
    <property type="entry name" value="RF-1"/>
    <property type="match status" value="1"/>
</dbReference>
<evidence type="ECO:0000256" key="1">
    <source>
        <dbReference type="ARBA" id="ARBA00004173"/>
    </source>
</evidence>
<evidence type="ECO:0000313" key="7">
    <source>
        <dbReference type="Proteomes" id="UP000276776"/>
    </source>
</evidence>
<dbReference type="OrthoDB" id="277888at2759"/>
<keyword evidence="7" id="KW-1185">Reference proteome</keyword>
<dbReference type="PANTHER" id="PTHR46203:SF1">
    <property type="entry name" value="MITOCHONDRIAL TRANSLATION RELEASE FACTOR IN RESCUE"/>
    <property type="match status" value="1"/>
</dbReference>
<dbReference type="Proteomes" id="UP000276776">
    <property type="component" value="Unassembled WGS sequence"/>
</dbReference>
<gene>
    <name evidence="6" type="ORF">TCLT_LOCUS395</name>
</gene>
<evidence type="ECO:0000256" key="3">
    <source>
        <dbReference type="ARBA" id="ARBA00022946"/>
    </source>
</evidence>
<evidence type="ECO:0000313" key="6">
    <source>
        <dbReference type="EMBL" id="VDM95347.1"/>
    </source>
</evidence>
<comment type="subcellular location">
    <subcellularLocation>
        <location evidence="1">Mitochondrion</location>
    </subcellularLocation>
</comment>
<dbReference type="InterPro" id="IPR052405">
    <property type="entry name" value="Mito_Transl_Release_Factor"/>
</dbReference>
<dbReference type="WBParaSite" id="TCLT_0000039401-mRNA-1">
    <property type="protein sequence ID" value="TCLT_0000039401-mRNA-1"/>
    <property type="gene ID" value="TCLT_0000039401"/>
</dbReference>
<dbReference type="GO" id="GO:0005739">
    <property type="term" value="C:mitochondrion"/>
    <property type="evidence" value="ECO:0007669"/>
    <property type="project" value="UniProtKB-SubCell"/>
</dbReference>
<keyword evidence="4" id="KW-0496">Mitochondrion</keyword>
<sequence>MILRCMKQLCIEFVRPKSSKQKLHDYVFPVIQSKDCVQKVASGWGPGGQNVNMTRNAVLIKHIPTGVVVRVHQSRLLHENIKIAQERLKHAVDRYLNHENSYDAQFRRLERERIAKNKRKRALTRDYKKMLQCTNFNCQKEDCTSSQSSFK</sequence>
<dbReference type="Gene3D" id="3.30.160.20">
    <property type="match status" value="1"/>
</dbReference>
<evidence type="ECO:0000259" key="5">
    <source>
        <dbReference type="Pfam" id="PF00472"/>
    </source>
</evidence>
<dbReference type="OMA" id="SWTRWIL"/>
<proteinExistence type="inferred from homology"/>
<reference evidence="6 7" key="2">
    <citation type="submission" date="2018-11" db="EMBL/GenBank/DDBJ databases">
        <authorList>
            <consortium name="Pathogen Informatics"/>
        </authorList>
    </citation>
    <scope>NUCLEOTIDE SEQUENCE [LARGE SCALE GENOMIC DNA]</scope>
</reference>
<dbReference type="PANTHER" id="PTHR46203">
    <property type="entry name" value="PROBABLE PEPTIDE CHAIN RELEASE FACTOR C12ORF65"/>
    <property type="match status" value="1"/>
</dbReference>
<dbReference type="STRING" id="103827.A0A0N5CK16"/>
<comment type="similarity">
    <text evidence="2">Belongs to the prokaryotic/mitochondrial release factor family.</text>
</comment>